<dbReference type="Pfam" id="PF00023">
    <property type="entry name" value="Ank"/>
    <property type="match status" value="1"/>
</dbReference>
<dbReference type="PROSITE" id="PS50088">
    <property type="entry name" value="ANK_REPEAT"/>
    <property type="match status" value="3"/>
</dbReference>
<comment type="similarity">
    <text evidence="1">Belongs to the ankyrin SOCS box (ASB) family.</text>
</comment>
<feature type="repeat" description="ANK" evidence="4">
    <location>
        <begin position="182"/>
        <end position="214"/>
    </location>
</feature>
<feature type="region of interest" description="Disordered" evidence="5">
    <location>
        <begin position="1"/>
        <end position="53"/>
    </location>
</feature>
<reference evidence="6" key="3">
    <citation type="submission" date="2022-01" db="UniProtKB">
        <authorList>
            <consortium name="EnsemblPlants"/>
        </authorList>
    </citation>
    <scope>IDENTIFICATION</scope>
    <source>
        <strain evidence="6">subsp. vulgare</strain>
    </source>
</reference>
<dbReference type="PANTHER" id="PTHR24136">
    <property type="entry name" value="SOWAH (DROSOPHILA) HOMOLOG"/>
    <property type="match status" value="1"/>
</dbReference>
<dbReference type="Gramene" id="HORVU.MOREX.r2.4HG0339250.1">
    <property type="protein sequence ID" value="HORVU.MOREX.r2.4HG0339250.1"/>
    <property type="gene ID" value="HORVU.MOREX.r2.4HG0339250"/>
</dbReference>
<dbReference type="InterPro" id="IPR051573">
    <property type="entry name" value="Ankyrin-SOCS_box_domain"/>
</dbReference>
<reference evidence="6" key="2">
    <citation type="submission" date="2020-10" db="EMBL/GenBank/DDBJ databases">
        <authorList>
            <person name="Scholz U."/>
            <person name="Mascher M."/>
            <person name="Fiebig A."/>
        </authorList>
    </citation>
    <scope>NUCLEOTIDE SEQUENCE [LARGE SCALE GENOMIC DNA]</scope>
    <source>
        <strain evidence="6">cv. Morex</strain>
    </source>
</reference>
<dbReference type="Gene3D" id="1.25.40.20">
    <property type="entry name" value="Ankyrin repeat-containing domain"/>
    <property type="match status" value="1"/>
</dbReference>
<dbReference type="Pfam" id="PF12796">
    <property type="entry name" value="Ank_2"/>
    <property type="match status" value="1"/>
</dbReference>
<evidence type="ECO:0000256" key="3">
    <source>
        <dbReference type="ARBA" id="ARBA00023043"/>
    </source>
</evidence>
<dbReference type="PROSITE" id="PS50297">
    <property type="entry name" value="ANK_REP_REGION"/>
    <property type="match status" value="3"/>
</dbReference>
<dbReference type="RefSeq" id="XP_044982936.1">
    <property type="nucleotide sequence ID" value="XM_045127001.1"/>
</dbReference>
<dbReference type="SMR" id="A0A8I6YK63"/>
<proteinExistence type="inferred from homology"/>
<accession>A0A8I6YK63</accession>
<protein>
    <submittedName>
        <fullName evidence="6">Uncharacterized protein</fullName>
    </submittedName>
</protein>
<dbReference type="SUPFAM" id="SSF48403">
    <property type="entry name" value="Ankyrin repeat"/>
    <property type="match status" value="1"/>
</dbReference>
<dbReference type="KEGG" id="hvg:123449693"/>
<organism evidence="6 7">
    <name type="scientific">Hordeum vulgare subsp. vulgare</name>
    <name type="common">Domesticated barley</name>
    <dbReference type="NCBI Taxonomy" id="112509"/>
    <lineage>
        <taxon>Eukaryota</taxon>
        <taxon>Viridiplantae</taxon>
        <taxon>Streptophyta</taxon>
        <taxon>Embryophyta</taxon>
        <taxon>Tracheophyta</taxon>
        <taxon>Spermatophyta</taxon>
        <taxon>Magnoliopsida</taxon>
        <taxon>Liliopsida</taxon>
        <taxon>Poales</taxon>
        <taxon>Poaceae</taxon>
        <taxon>BOP clade</taxon>
        <taxon>Pooideae</taxon>
        <taxon>Triticodae</taxon>
        <taxon>Triticeae</taxon>
        <taxon>Hordeinae</taxon>
        <taxon>Hordeum</taxon>
    </lineage>
</organism>
<dbReference type="InterPro" id="IPR002110">
    <property type="entry name" value="Ankyrin_rpt"/>
</dbReference>
<dbReference type="AlphaFoldDB" id="A0A8I6YK63"/>
<evidence type="ECO:0000313" key="7">
    <source>
        <dbReference type="Proteomes" id="UP000011116"/>
    </source>
</evidence>
<gene>
    <name evidence="6" type="primary">LOC123449693</name>
</gene>
<dbReference type="Gramene" id="HORVU.MOREX.r3.4HG0407540.1">
    <property type="protein sequence ID" value="HORVU.MOREX.r3.4HG0407540.1"/>
    <property type="gene ID" value="HORVU.MOREX.r3.4HG0407540"/>
</dbReference>
<feature type="repeat" description="ANK" evidence="4">
    <location>
        <begin position="108"/>
        <end position="140"/>
    </location>
</feature>
<evidence type="ECO:0000256" key="5">
    <source>
        <dbReference type="SAM" id="MobiDB-lite"/>
    </source>
</evidence>
<name>A0A8I6YK63_HORVV</name>
<dbReference type="Proteomes" id="UP000011116">
    <property type="component" value="Chromosome 4H"/>
</dbReference>
<keyword evidence="2" id="KW-0677">Repeat</keyword>
<evidence type="ECO:0000313" key="6">
    <source>
        <dbReference type="EnsemblPlants" id="HORVU.MOREX.r3.4HG0407540.1"/>
    </source>
</evidence>
<keyword evidence="7" id="KW-1185">Reference proteome</keyword>
<dbReference type="EnsemblPlants" id="HORVU.MOREX.r3.4HG0407540.1">
    <property type="protein sequence ID" value="HORVU.MOREX.r3.4HG0407540.1"/>
    <property type="gene ID" value="HORVU.MOREX.r3.4HG0407540"/>
</dbReference>
<dbReference type="PANTHER" id="PTHR24136:SF15">
    <property type="entry name" value="ANK_REP_REGION DOMAIN-CONTAINING PROTEIN"/>
    <property type="match status" value="1"/>
</dbReference>
<dbReference type="SMART" id="SM00248">
    <property type="entry name" value="ANK"/>
    <property type="match status" value="3"/>
</dbReference>
<dbReference type="OrthoDB" id="194358at2759"/>
<keyword evidence="3 4" id="KW-0040">ANK repeat</keyword>
<evidence type="ECO:0000256" key="2">
    <source>
        <dbReference type="ARBA" id="ARBA00022737"/>
    </source>
</evidence>
<evidence type="ECO:0000256" key="4">
    <source>
        <dbReference type="PROSITE-ProRule" id="PRU00023"/>
    </source>
</evidence>
<dbReference type="GO" id="GO:0045732">
    <property type="term" value="P:positive regulation of protein catabolic process"/>
    <property type="evidence" value="ECO:0000318"/>
    <property type="project" value="GO_Central"/>
</dbReference>
<sequence length="246" mass="26021">MSSRHKSRPQPPSERNARPGAHRSPVARRPKPSEPSPQMAVPGGRNGLVEDDDVADQAGAFVAPSDDEEAPLPPHLQAISNAAQVGNVNALRAALDNYGGSIDDPVEDGDTVLHLACLYGHLPCVQLLLERGASLECKDEEGAIPLHDACAGGFTEIVQYILSFAANAEGCATRMLNTVDAEGDTPLHHAARGEHMDTVKLLLEAGACPKKENTYGQAAAEMADQDTEVRALLTAKQVEASIHMAN</sequence>
<feature type="repeat" description="ANK" evidence="4">
    <location>
        <begin position="141"/>
        <end position="167"/>
    </location>
</feature>
<reference evidence="7" key="1">
    <citation type="journal article" date="2012" name="Nature">
        <title>A physical, genetic and functional sequence assembly of the barley genome.</title>
        <authorList>
            <consortium name="The International Barley Genome Sequencing Consortium"/>
            <person name="Mayer K.F."/>
            <person name="Waugh R."/>
            <person name="Brown J.W."/>
            <person name="Schulman A."/>
            <person name="Langridge P."/>
            <person name="Platzer M."/>
            <person name="Fincher G.B."/>
            <person name="Muehlbauer G.J."/>
            <person name="Sato K."/>
            <person name="Close T.J."/>
            <person name="Wise R.P."/>
            <person name="Stein N."/>
        </authorList>
    </citation>
    <scope>NUCLEOTIDE SEQUENCE [LARGE SCALE GENOMIC DNA]</scope>
    <source>
        <strain evidence="7">cv. Morex</strain>
    </source>
</reference>
<dbReference type="FunFam" id="1.25.40.20:FF:000316">
    <property type="entry name" value="BRCA1-associated RING domain protein 1"/>
    <property type="match status" value="1"/>
</dbReference>
<dbReference type="GeneID" id="123449693"/>
<dbReference type="GO" id="GO:0016567">
    <property type="term" value="P:protein ubiquitination"/>
    <property type="evidence" value="ECO:0000318"/>
    <property type="project" value="GO_Central"/>
</dbReference>
<evidence type="ECO:0000256" key="1">
    <source>
        <dbReference type="ARBA" id="ARBA00005949"/>
    </source>
</evidence>
<dbReference type="InterPro" id="IPR036770">
    <property type="entry name" value="Ankyrin_rpt-contain_sf"/>
</dbReference>